<dbReference type="CDD" id="cd03316">
    <property type="entry name" value="MR_like"/>
    <property type="match status" value="1"/>
</dbReference>
<dbReference type="Pfam" id="PF13378">
    <property type="entry name" value="MR_MLE_C"/>
    <property type="match status" value="1"/>
</dbReference>
<reference evidence="5 6" key="1">
    <citation type="submission" date="2019-07" db="EMBL/GenBank/DDBJ databases">
        <title>Qingshengfaniella alkalisoli gen. nov., sp. nov., isolated from saline soil.</title>
        <authorList>
            <person name="Xu L."/>
            <person name="Huang X.-X."/>
            <person name="Sun J.-Q."/>
        </authorList>
    </citation>
    <scope>NUCLEOTIDE SEQUENCE [LARGE SCALE GENOMIC DNA]</scope>
    <source>
        <strain evidence="5 6">DSM 27279</strain>
    </source>
</reference>
<dbReference type="GO" id="GO:0000287">
    <property type="term" value="F:magnesium ion binding"/>
    <property type="evidence" value="ECO:0007669"/>
    <property type="project" value="TreeGrafter"/>
</dbReference>
<dbReference type="InterPro" id="IPR036849">
    <property type="entry name" value="Enolase-like_C_sf"/>
</dbReference>
<dbReference type="Gene3D" id="3.30.390.10">
    <property type="entry name" value="Enolase-like, N-terminal domain"/>
    <property type="match status" value="1"/>
</dbReference>
<dbReference type="InterPro" id="IPR013341">
    <property type="entry name" value="Mandelate_racemase_N_dom"/>
</dbReference>
<keyword evidence="3" id="KW-0460">Magnesium</keyword>
<evidence type="ECO:0000259" key="4">
    <source>
        <dbReference type="SMART" id="SM00922"/>
    </source>
</evidence>
<dbReference type="InterPro" id="IPR013342">
    <property type="entry name" value="Mandelate_racemase_C"/>
</dbReference>
<proteinExistence type="predicted"/>
<evidence type="ECO:0000313" key="5">
    <source>
        <dbReference type="EMBL" id="TSH98545.1"/>
    </source>
</evidence>
<evidence type="ECO:0000256" key="1">
    <source>
        <dbReference type="ARBA" id="ARBA00001946"/>
    </source>
</evidence>
<keyword evidence="6" id="KW-1185">Reference proteome</keyword>
<dbReference type="InterPro" id="IPR046945">
    <property type="entry name" value="RHMD-like"/>
</dbReference>
<evidence type="ECO:0000256" key="3">
    <source>
        <dbReference type="ARBA" id="ARBA00022842"/>
    </source>
</evidence>
<dbReference type="InterPro" id="IPR029065">
    <property type="entry name" value="Enolase_C-like"/>
</dbReference>
<dbReference type="SMART" id="SM00922">
    <property type="entry name" value="MR_MLE"/>
    <property type="match status" value="1"/>
</dbReference>
<accession>A0A556B1D1</accession>
<dbReference type="Gene3D" id="3.20.20.120">
    <property type="entry name" value="Enolase-like C-terminal domain"/>
    <property type="match status" value="1"/>
</dbReference>
<name>A0A556B1D1_9BURK</name>
<dbReference type="SUPFAM" id="SSF54826">
    <property type="entry name" value="Enolase N-terminal domain-like"/>
    <property type="match status" value="1"/>
</dbReference>
<feature type="domain" description="Mandelate racemase/muconate lactonizing enzyme C-terminal" evidence="4">
    <location>
        <begin position="143"/>
        <end position="253"/>
    </location>
</feature>
<protein>
    <submittedName>
        <fullName evidence="5">Mandelate racemase/muconate lactonizing enzyme family protein</fullName>
    </submittedName>
</protein>
<dbReference type="Proteomes" id="UP000318405">
    <property type="component" value="Unassembled WGS sequence"/>
</dbReference>
<dbReference type="GO" id="GO:0016836">
    <property type="term" value="F:hydro-lyase activity"/>
    <property type="evidence" value="ECO:0007669"/>
    <property type="project" value="TreeGrafter"/>
</dbReference>
<dbReference type="SUPFAM" id="SSF51604">
    <property type="entry name" value="Enolase C-terminal domain-like"/>
    <property type="match status" value="1"/>
</dbReference>
<keyword evidence="2" id="KW-0479">Metal-binding</keyword>
<sequence length="385" mass="41419">MHRITRVKATPLNVPIRFVAGEIRRETSLSACYVEVETDQGIVGHGLTAITEEEVIGAIVDAVAGPAIVGMHALAHEAVWDRLYWLLCPRGQTGYGMHAIAAIDVALWDIKGKILGQPVWRLLGGARNRVPLYATFGFGFLDREALAASAHACQAQGFDHLKMVVGHGAMQRRDEPRPLGEVIREDAERVRIVREAAGAQAGLYIDANCSLDAFHANKLARAVADCDLGFFEEPVSRNDVHAMADLRRQTGVAVAAGQNEGLAFRFRDMLAAGAVDCVQPNVVISGGYTQAAKIAGMADAHGVALANGGAFPLHNMHLHAGLANGGRVEWHLVAVEMMRQLYDGFPEPERGWLTLPETPGLGFEPDRARIRELAKLPASGGRGKG</sequence>
<evidence type="ECO:0000313" key="6">
    <source>
        <dbReference type="Proteomes" id="UP000318405"/>
    </source>
</evidence>
<dbReference type="AlphaFoldDB" id="A0A556B1D1"/>
<dbReference type="EMBL" id="VLTJ01000004">
    <property type="protein sequence ID" value="TSH98545.1"/>
    <property type="molecule type" value="Genomic_DNA"/>
</dbReference>
<dbReference type="PANTHER" id="PTHR13794:SF58">
    <property type="entry name" value="MITOCHONDRIAL ENOLASE SUPERFAMILY MEMBER 1"/>
    <property type="match status" value="1"/>
</dbReference>
<comment type="caution">
    <text evidence="5">The sequence shown here is derived from an EMBL/GenBank/DDBJ whole genome shotgun (WGS) entry which is preliminary data.</text>
</comment>
<dbReference type="GO" id="GO:0009063">
    <property type="term" value="P:amino acid catabolic process"/>
    <property type="evidence" value="ECO:0007669"/>
    <property type="project" value="InterPro"/>
</dbReference>
<dbReference type="InterPro" id="IPR018110">
    <property type="entry name" value="Mandel_Rmase/mucon_lact_enz_CS"/>
</dbReference>
<dbReference type="PANTHER" id="PTHR13794">
    <property type="entry name" value="ENOLASE SUPERFAMILY, MANDELATE RACEMASE"/>
    <property type="match status" value="1"/>
</dbReference>
<dbReference type="OrthoDB" id="103536at2"/>
<dbReference type="GO" id="GO:0016052">
    <property type="term" value="P:carbohydrate catabolic process"/>
    <property type="evidence" value="ECO:0007669"/>
    <property type="project" value="TreeGrafter"/>
</dbReference>
<evidence type="ECO:0000256" key="2">
    <source>
        <dbReference type="ARBA" id="ARBA00022723"/>
    </source>
</evidence>
<organism evidence="5 6">
    <name type="scientific">Verticiella sediminum</name>
    <dbReference type="NCBI Taxonomy" id="1247510"/>
    <lineage>
        <taxon>Bacteria</taxon>
        <taxon>Pseudomonadati</taxon>
        <taxon>Pseudomonadota</taxon>
        <taxon>Betaproteobacteria</taxon>
        <taxon>Burkholderiales</taxon>
        <taxon>Alcaligenaceae</taxon>
        <taxon>Verticiella</taxon>
    </lineage>
</organism>
<dbReference type="InterPro" id="IPR029017">
    <property type="entry name" value="Enolase-like_N"/>
</dbReference>
<gene>
    <name evidence="5" type="ORF">FOZ76_01995</name>
</gene>
<dbReference type="PROSITE" id="PS00908">
    <property type="entry name" value="MR_MLE_1"/>
    <property type="match status" value="1"/>
</dbReference>
<comment type="cofactor">
    <cofactor evidence="1">
        <name>Mg(2+)</name>
        <dbReference type="ChEBI" id="CHEBI:18420"/>
    </cofactor>
</comment>
<dbReference type="Pfam" id="PF02746">
    <property type="entry name" value="MR_MLE_N"/>
    <property type="match status" value="1"/>
</dbReference>
<dbReference type="SFLD" id="SFLDS00001">
    <property type="entry name" value="Enolase"/>
    <property type="match status" value="1"/>
</dbReference>
<dbReference type="RefSeq" id="WP_143946452.1">
    <property type="nucleotide sequence ID" value="NZ_BAABMB010000001.1"/>
</dbReference>